<dbReference type="RefSeq" id="WP_189219868.1">
    <property type="nucleotide sequence ID" value="NZ_BMQK01000018.1"/>
</dbReference>
<evidence type="ECO:0000313" key="2">
    <source>
        <dbReference type="EMBL" id="GGQ80755.1"/>
    </source>
</evidence>
<evidence type="ECO:0000259" key="1">
    <source>
        <dbReference type="Pfam" id="PF13546"/>
    </source>
</evidence>
<sequence length="365" mass="39718">MRDFRRHVDAAGKWPIAEVLAAKFRRRLFGSLHRNGQRVRAEQYVRRLLSVRGRKTLRSMAARFVGASAQQSVHHFVTASPWEWTPIRHAPAHQAQQTLAPEAWTIGSTLAPRAGSHPVGADPQPTPLGAVNGRPAVGTRPAPERSVVPVDRELRLSARWTADPLRDRAGVPADAASGIVEECVRQAVAGLPNLPEMAPLPVVVDAGEPDGPAVARHVASPGRPFVVRVSPAAPARIDRTALPEHGDLQRTARELAELLPHLRQQVDPGDGRTTAVAVPVPASPTGRAPMTLVAEWCPGRRADRRLWLTAFTASCLLSALRSTRLPELVERHFPEISDGIGLRNFAERAFPGRHRHITLACISPI</sequence>
<dbReference type="EMBL" id="BMQK01000018">
    <property type="protein sequence ID" value="GGQ80755.1"/>
    <property type="molecule type" value="Genomic_DNA"/>
</dbReference>
<dbReference type="InterPro" id="IPR039365">
    <property type="entry name" value="IS701-like"/>
</dbReference>
<name>A0A918BMN6_9ACTN</name>
<accession>A0A918BMN6</accession>
<gene>
    <name evidence="2" type="ORF">GCM10010145_58090</name>
</gene>
<dbReference type="Pfam" id="PF13546">
    <property type="entry name" value="DDE_5"/>
    <property type="match status" value="1"/>
</dbReference>
<evidence type="ECO:0000313" key="3">
    <source>
        <dbReference type="Proteomes" id="UP000620156"/>
    </source>
</evidence>
<organism evidence="2 3">
    <name type="scientific">Streptomyces ruber</name>
    <dbReference type="NCBI Taxonomy" id="83378"/>
    <lineage>
        <taxon>Bacteria</taxon>
        <taxon>Bacillati</taxon>
        <taxon>Actinomycetota</taxon>
        <taxon>Actinomycetes</taxon>
        <taxon>Kitasatosporales</taxon>
        <taxon>Streptomycetaceae</taxon>
        <taxon>Streptomyces</taxon>
    </lineage>
</organism>
<proteinExistence type="predicted"/>
<dbReference type="PANTHER" id="PTHR33627">
    <property type="entry name" value="TRANSPOSASE"/>
    <property type="match status" value="1"/>
</dbReference>
<dbReference type="AlphaFoldDB" id="A0A918BMN6"/>
<feature type="domain" description="Transposase IS701-like DDE" evidence="1">
    <location>
        <begin position="27"/>
        <end position="242"/>
    </location>
</feature>
<comment type="caution">
    <text evidence="2">The sequence shown here is derived from an EMBL/GenBank/DDBJ whole genome shotgun (WGS) entry which is preliminary data.</text>
</comment>
<protein>
    <recommendedName>
        <fullName evidence="1">Transposase IS701-like DDE domain-containing protein</fullName>
    </recommendedName>
</protein>
<reference evidence="2" key="1">
    <citation type="journal article" date="2014" name="Int. J. Syst. Evol. Microbiol.">
        <title>Complete genome sequence of Corynebacterium casei LMG S-19264T (=DSM 44701T), isolated from a smear-ripened cheese.</title>
        <authorList>
            <consortium name="US DOE Joint Genome Institute (JGI-PGF)"/>
            <person name="Walter F."/>
            <person name="Albersmeier A."/>
            <person name="Kalinowski J."/>
            <person name="Ruckert C."/>
        </authorList>
    </citation>
    <scope>NUCLEOTIDE SEQUENCE</scope>
    <source>
        <strain evidence="2">JCM 3131</strain>
    </source>
</reference>
<reference evidence="2" key="2">
    <citation type="submission" date="2020-09" db="EMBL/GenBank/DDBJ databases">
        <authorList>
            <person name="Sun Q."/>
            <person name="Ohkuma M."/>
        </authorList>
    </citation>
    <scope>NUCLEOTIDE SEQUENCE</scope>
    <source>
        <strain evidence="2">JCM 3131</strain>
    </source>
</reference>
<dbReference type="PANTHER" id="PTHR33627:SF1">
    <property type="entry name" value="TRANSPOSASE"/>
    <property type="match status" value="1"/>
</dbReference>
<dbReference type="Proteomes" id="UP000620156">
    <property type="component" value="Unassembled WGS sequence"/>
</dbReference>
<dbReference type="InterPro" id="IPR038721">
    <property type="entry name" value="IS701-like_DDE_dom"/>
</dbReference>
<keyword evidence="3" id="KW-1185">Reference proteome</keyword>